<dbReference type="Pfam" id="PF13790">
    <property type="entry name" value="SR1P"/>
    <property type="match status" value="1"/>
</dbReference>
<dbReference type="eggNOG" id="ENOG5033DG3">
    <property type="taxonomic scope" value="Bacteria"/>
</dbReference>
<evidence type="ECO:0000313" key="1">
    <source>
        <dbReference type="EMBL" id="ACJ34248.1"/>
    </source>
</evidence>
<dbReference type="AlphaFoldDB" id="B7GGN6"/>
<dbReference type="EMBL" id="CP000922">
    <property type="protein sequence ID" value="ACJ34248.1"/>
    <property type="molecule type" value="Genomic_DNA"/>
</dbReference>
<dbReference type="STRING" id="491915.Aflv_1887"/>
<gene>
    <name evidence="1" type="ordered locus">Aflv_1887</name>
</gene>
<dbReference type="KEGG" id="afl:Aflv_1887"/>
<organism evidence="1 2">
    <name type="scientific">Anoxybacillus flavithermus (strain DSM 21510 / WK1)</name>
    <dbReference type="NCBI Taxonomy" id="491915"/>
    <lineage>
        <taxon>Bacteria</taxon>
        <taxon>Bacillati</taxon>
        <taxon>Bacillota</taxon>
        <taxon>Bacilli</taxon>
        <taxon>Bacillales</taxon>
        <taxon>Anoxybacillaceae</taxon>
        <taxon>Anoxybacillus</taxon>
    </lineage>
</organism>
<sequence length="73" mass="8332">MFKYVILIPIDKTNVTYYYEISKTFSNIPKEKGLSGMGTIVCQTCNATIDHFEDEKVTVLYGQCCTCDCEDEE</sequence>
<proteinExistence type="predicted"/>
<dbReference type="Proteomes" id="UP000000742">
    <property type="component" value="Chromosome"/>
</dbReference>
<name>B7GGN6_ANOFW</name>
<protein>
    <submittedName>
        <fullName evidence="1">Uncharacterized conserved protein, contains two CXXC motifs</fullName>
    </submittedName>
</protein>
<reference evidence="1 2" key="1">
    <citation type="journal article" date="2008" name="Genome Biol.">
        <title>Encapsulated in silica: genome, proteome and physiology of the thermophilic bacterium Anoxybacillus flavithermus WK1.</title>
        <authorList>
            <person name="Saw J.H."/>
            <person name="Mountain B.W."/>
            <person name="Feng L."/>
            <person name="Omelchenko M.V."/>
            <person name="Hou S."/>
            <person name="Saito J.A."/>
            <person name="Stott M.B."/>
            <person name="Li D."/>
            <person name="Zhao G."/>
            <person name="Wu J."/>
            <person name="Galperin M.Y."/>
            <person name="Koonin E.V."/>
            <person name="Makarova K.S."/>
            <person name="Wolf Y.I."/>
            <person name="Rigden D.J."/>
            <person name="Dunfield P.F."/>
            <person name="Wang L."/>
            <person name="Alam M."/>
        </authorList>
    </citation>
    <scope>NUCLEOTIDE SEQUENCE [LARGE SCALE GENOMIC DNA]</scope>
    <source>
        <strain evidence="2">DSM 21510 / WK1</strain>
    </source>
</reference>
<dbReference type="HOGENOM" id="CLU_2696483_0_0_9"/>
<evidence type="ECO:0000313" key="2">
    <source>
        <dbReference type="Proteomes" id="UP000000742"/>
    </source>
</evidence>
<dbReference type="InterPro" id="IPR025236">
    <property type="entry name" value="SR1P"/>
</dbReference>
<accession>B7GGN6</accession>